<dbReference type="PANTHER" id="PTHR47977">
    <property type="entry name" value="RAS-RELATED PROTEIN RAB"/>
    <property type="match status" value="1"/>
</dbReference>
<feature type="region of interest" description="Disordered" evidence="3">
    <location>
        <begin position="111"/>
        <end position="145"/>
    </location>
</feature>
<proteinExistence type="predicted"/>
<feature type="non-terminal residue" evidence="4">
    <location>
        <position position="1"/>
    </location>
</feature>
<evidence type="ECO:0000256" key="1">
    <source>
        <dbReference type="ARBA" id="ARBA00022741"/>
    </source>
</evidence>
<comment type="caution">
    <text evidence="4">The sequence shown here is derived from an EMBL/GenBank/DDBJ whole genome shotgun (WGS) entry which is preliminary data.</text>
</comment>
<evidence type="ECO:0000256" key="2">
    <source>
        <dbReference type="ARBA" id="ARBA00023134"/>
    </source>
</evidence>
<reference evidence="4 5" key="1">
    <citation type="submission" date="2019-09" db="EMBL/GenBank/DDBJ databases">
        <title>Bird 10,000 Genomes (B10K) Project - Family phase.</title>
        <authorList>
            <person name="Zhang G."/>
        </authorList>
    </citation>
    <scope>NUCLEOTIDE SEQUENCE [LARGE SCALE GENOMIC DNA]</scope>
    <source>
        <strain evidence="4">B10K-DU-002-36</strain>
        <tissue evidence="4">Muscle</tissue>
    </source>
</reference>
<name>A0A7L1J3N8_SMUAF</name>
<dbReference type="CDD" id="cd00154">
    <property type="entry name" value="Rab"/>
    <property type="match status" value="1"/>
</dbReference>
<dbReference type="GO" id="GO:0005525">
    <property type="term" value="F:GTP binding"/>
    <property type="evidence" value="ECO:0007669"/>
    <property type="project" value="UniProtKB-KW"/>
</dbReference>
<feature type="region of interest" description="Disordered" evidence="3">
    <location>
        <begin position="165"/>
        <end position="199"/>
    </location>
</feature>
<organism evidence="4 5">
    <name type="scientific">Smutsornis africanus</name>
    <name type="common">Double-banded courser</name>
    <name type="synonym">Rhinoptilus africanus</name>
    <dbReference type="NCBI Taxonomy" id="240209"/>
    <lineage>
        <taxon>Eukaryota</taxon>
        <taxon>Metazoa</taxon>
        <taxon>Chordata</taxon>
        <taxon>Craniata</taxon>
        <taxon>Vertebrata</taxon>
        <taxon>Euteleostomi</taxon>
        <taxon>Archelosauria</taxon>
        <taxon>Archosauria</taxon>
        <taxon>Dinosauria</taxon>
        <taxon>Saurischia</taxon>
        <taxon>Theropoda</taxon>
        <taxon>Coelurosauria</taxon>
        <taxon>Aves</taxon>
        <taxon>Neognathae</taxon>
        <taxon>Neoaves</taxon>
        <taxon>Charadriiformes</taxon>
        <taxon>Glareolidae</taxon>
        <taxon>Rhinoptilus</taxon>
    </lineage>
</organism>
<dbReference type="SUPFAM" id="SSF52540">
    <property type="entry name" value="P-loop containing nucleoside triphosphate hydrolases"/>
    <property type="match status" value="1"/>
</dbReference>
<dbReference type="PRINTS" id="PR00449">
    <property type="entry name" value="RASTRNSFRMNG"/>
</dbReference>
<dbReference type="PROSITE" id="PS51419">
    <property type="entry name" value="RAB"/>
    <property type="match status" value="1"/>
</dbReference>
<evidence type="ECO:0000256" key="3">
    <source>
        <dbReference type="SAM" id="MobiDB-lite"/>
    </source>
</evidence>
<gene>
    <name evidence="4" type="primary">Rasef</name>
    <name evidence="4" type="ORF">RHIAFR_R15081</name>
</gene>
<dbReference type="SMART" id="SM00175">
    <property type="entry name" value="RAB"/>
    <property type="match status" value="1"/>
</dbReference>
<dbReference type="InterPro" id="IPR050227">
    <property type="entry name" value="Rab"/>
</dbReference>
<dbReference type="EMBL" id="VXBO01011662">
    <property type="protein sequence ID" value="NXN45011.1"/>
    <property type="molecule type" value="Genomic_DNA"/>
</dbReference>
<evidence type="ECO:0000313" key="4">
    <source>
        <dbReference type="EMBL" id="NXN45011.1"/>
    </source>
</evidence>
<keyword evidence="2" id="KW-0342">GTP-binding</keyword>
<dbReference type="Pfam" id="PF00071">
    <property type="entry name" value="Ras"/>
    <property type="match status" value="1"/>
</dbReference>
<dbReference type="AlphaFoldDB" id="A0A7L1J3N8"/>
<keyword evidence="5" id="KW-1185">Reference proteome</keyword>
<keyword evidence="1" id="KW-0547">Nucleotide-binding</keyword>
<sequence length="286" mass="30610">WGPCREDAVSLQGAAAPAGDGRGESGVHSLCQDAAVCPSLDRQQRGSNHRGSQGHAPAWSKGCHCSGYSPPWVGPLLPAGLRLLPPARTTNRILCESNIRLRSAQTLSLHRDPPAVSPAEEGQVRHPLGRGGGQGCGVPSPRGRRADRPGCPGLPCLHTQLWRPQHTGSHQHLAPREPLEPEATEPPGPRLGGAGAPPRSMTAPHLHLSHQGWERREEPAPPCPMYQLVLEGDGGTGKSSFLLRLCNNEFRGDISSTLGVDFQIKQLLVDGEQTTLQIWDTAGQER</sequence>
<dbReference type="Gene3D" id="3.40.50.300">
    <property type="entry name" value="P-loop containing nucleotide triphosphate hydrolases"/>
    <property type="match status" value="1"/>
</dbReference>
<dbReference type="GO" id="GO:0003924">
    <property type="term" value="F:GTPase activity"/>
    <property type="evidence" value="ECO:0007669"/>
    <property type="project" value="InterPro"/>
</dbReference>
<feature type="non-terminal residue" evidence="4">
    <location>
        <position position="286"/>
    </location>
</feature>
<evidence type="ECO:0000313" key="5">
    <source>
        <dbReference type="Proteomes" id="UP000525158"/>
    </source>
</evidence>
<dbReference type="InterPro" id="IPR027417">
    <property type="entry name" value="P-loop_NTPase"/>
</dbReference>
<dbReference type="InterPro" id="IPR001806">
    <property type="entry name" value="Small_GTPase"/>
</dbReference>
<dbReference type="Proteomes" id="UP000525158">
    <property type="component" value="Unassembled WGS sequence"/>
</dbReference>
<accession>A0A7L1J3N8</accession>
<protein>
    <submittedName>
        <fullName evidence="4">RASEF protein</fullName>
    </submittedName>
</protein>